<feature type="domain" description="AMP-dependent synthetase/ligase" evidence="9">
    <location>
        <begin position="69"/>
        <end position="473"/>
    </location>
</feature>
<dbReference type="GO" id="GO:0005783">
    <property type="term" value="C:endoplasmic reticulum"/>
    <property type="evidence" value="ECO:0007669"/>
    <property type="project" value="TreeGrafter"/>
</dbReference>
<dbReference type="PANTHER" id="PTHR43272:SF33">
    <property type="entry name" value="AMP-BINDING DOMAIN-CONTAINING PROTEIN-RELATED"/>
    <property type="match status" value="1"/>
</dbReference>
<protein>
    <recommendedName>
        <fullName evidence="6 7">Long-chain-fatty-acid--CoA ligase</fullName>
        <ecNumber evidence="6 7">6.2.1.3</ecNumber>
    </recommendedName>
</protein>
<keyword evidence="3 7" id="KW-0547">Nucleotide-binding</keyword>
<evidence type="ECO:0000256" key="8">
    <source>
        <dbReference type="SAM" id="MobiDB-lite"/>
    </source>
</evidence>
<comment type="function">
    <text evidence="7">Catalyzes the conversion of long-chain fatty acids to their active form acyl-CoAs for both synthesis of cellular lipids, and degradation via beta-oxidation.</text>
</comment>
<keyword evidence="11" id="KW-1185">Reference proteome</keyword>
<dbReference type="SUPFAM" id="SSF56801">
    <property type="entry name" value="Acetyl-CoA synthetase-like"/>
    <property type="match status" value="1"/>
</dbReference>
<accession>A0A9N9C3Z5</accession>
<evidence type="ECO:0000259" key="9">
    <source>
        <dbReference type="Pfam" id="PF00501"/>
    </source>
</evidence>
<evidence type="ECO:0000256" key="2">
    <source>
        <dbReference type="ARBA" id="ARBA00022598"/>
    </source>
</evidence>
<dbReference type="GO" id="GO:0005524">
    <property type="term" value="F:ATP binding"/>
    <property type="evidence" value="ECO:0007669"/>
    <property type="project" value="UniProtKB-KW"/>
</dbReference>
<dbReference type="GO" id="GO:0016020">
    <property type="term" value="C:membrane"/>
    <property type="evidence" value="ECO:0007669"/>
    <property type="project" value="TreeGrafter"/>
</dbReference>
<comment type="catalytic activity">
    <reaction evidence="7">
        <text>a long-chain fatty acid + ATP + CoA = a long-chain fatty acyl-CoA + AMP + diphosphate</text>
        <dbReference type="Rhea" id="RHEA:15421"/>
        <dbReference type="ChEBI" id="CHEBI:30616"/>
        <dbReference type="ChEBI" id="CHEBI:33019"/>
        <dbReference type="ChEBI" id="CHEBI:57287"/>
        <dbReference type="ChEBI" id="CHEBI:57560"/>
        <dbReference type="ChEBI" id="CHEBI:83139"/>
        <dbReference type="ChEBI" id="CHEBI:456215"/>
        <dbReference type="EC" id="6.2.1.3"/>
    </reaction>
</comment>
<dbReference type="Gene3D" id="3.40.50.12780">
    <property type="entry name" value="N-terminal domain of ligase-like"/>
    <property type="match status" value="1"/>
</dbReference>
<dbReference type="EC" id="6.2.1.3" evidence="6 7"/>
<organism evidence="10 11">
    <name type="scientific">Ambispora leptoticha</name>
    <dbReference type="NCBI Taxonomy" id="144679"/>
    <lineage>
        <taxon>Eukaryota</taxon>
        <taxon>Fungi</taxon>
        <taxon>Fungi incertae sedis</taxon>
        <taxon>Mucoromycota</taxon>
        <taxon>Glomeromycotina</taxon>
        <taxon>Glomeromycetes</taxon>
        <taxon>Archaeosporales</taxon>
        <taxon>Ambisporaceae</taxon>
        <taxon>Ambispora</taxon>
    </lineage>
</organism>
<evidence type="ECO:0000256" key="7">
    <source>
        <dbReference type="RuleBase" id="RU369030"/>
    </source>
</evidence>
<dbReference type="InterPro" id="IPR000873">
    <property type="entry name" value="AMP-dep_synth/lig_dom"/>
</dbReference>
<gene>
    <name evidence="10" type="ORF">ALEPTO_LOCUS7686</name>
</gene>
<sequence>MSTVYSVEVPDAPTIPGEGKPRRNPFFDELLKHPPGVTTLWENFLHGLKESDGGNFLGHRPIENGVAQPYVWQTYPEVETRVINLGSGLRKLGLKPLSRLGLFMLNCPEWTLSELASYLHNFTTVPLYETLGIEAIDHIINETSMEYVITSHAKAQYLLNEKESLPTLHTIIVVDHIDQNLIEYGKSLNVQVVDFLKVEDEGSQNRVKPETVKPDDIATICYTSGTTGLPKGAILTHSNFVALVASLTSLAEKGKFFDVSKNDVHISYLPLAHVYERCNQAVMVYSGAAIGFYQGDTLKLLDDIAELKPTIFISVPRLLNRVYDKVLAGVKAKGGVAEWTFNSAYKQKKALLSRGIVNHWLWDRMVFAPVRARLGGRIRAILSGSAPISPDVLDFLRICFSADVYEGYGQTENAACVTISTYGDTVSGHVGGPQPCVEVKLVDVRDMGYTSQDKPFPRGEICVRGYSVFREYYKNPEKTEETLDKDGWCHTGDIGLWDSNGRLIIIDRYKNIFKLAQGEYIAPEKIESIYQKHELVSQVFVHGDSLQASLVGIIIPDSEALLGWARKNGFADKSYKELCEEPKVKNYILQTITKFGKEHDLKGFENIKNIYLSPEPFSVENDLLTPTFKMKRHQAQKHFARQIEIMYFEIS</sequence>
<comment type="caution">
    <text evidence="10">The sequence shown here is derived from an EMBL/GenBank/DDBJ whole genome shotgun (WGS) entry which is preliminary data.</text>
</comment>
<dbReference type="InterPro" id="IPR020845">
    <property type="entry name" value="AMP-binding_CS"/>
</dbReference>
<dbReference type="Proteomes" id="UP000789508">
    <property type="component" value="Unassembled WGS sequence"/>
</dbReference>
<evidence type="ECO:0000313" key="10">
    <source>
        <dbReference type="EMBL" id="CAG8590622.1"/>
    </source>
</evidence>
<dbReference type="CDD" id="cd05927">
    <property type="entry name" value="LC-FACS_euk"/>
    <property type="match status" value="1"/>
</dbReference>
<evidence type="ECO:0000256" key="3">
    <source>
        <dbReference type="ARBA" id="ARBA00022741"/>
    </source>
</evidence>
<dbReference type="PANTHER" id="PTHR43272">
    <property type="entry name" value="LONG-CHAIN-FATTY-ACID--COA LIGASE"/>
    <property type="match status" value="1"/>
</dbReference>
<keyword evidence="7" id="KW-0443">Lipid metabolism</keyword>
<evidence type="ECO:0000256" key="1">
    <source>
        <dbReference type="ARBA" id="ARBA00006432"/>
    </source>
</evidence>
<proteinExistence type="inferred from homology"/>
<keyword evidence="5 7" id="KW-0067">ATP-binding</keyword>
<comment type="similarity">
    <text evidence="1 7">Belongs to the ATP-dependent AMP-binding enzyme family.</text>
</comment>
<evidence type="ECO:0000256" key="6">
    <source>
        <dbReference type="ARBA" id="ARBA00026121"/>
    </source>
</evidence>
<dbReference type="OrthoDB" id="1700726at2759"/>
<keyword evidence="2 7" id="KW-0436">Ligase</keyword>
<dbReference type="EMBL" id="CAJVPS010003524">
    <property type="protein sequence ID" value="CAG8590622.1"/>
    <property type="molecule type" value="Genomic_DNA"/>
</dbReference>
<dbReference type="InterPro" id="IPR045311">
    <property type="entry name" value="LC-FACS_euk"/>
</dbReference>
<dbReference type="InterPro" id="IPR042099">
    <property type="entry name" value="ANL_N_sf"/>
</dbReference>
<reference evidence="10" key="1">
    <citation type="submission" date="2021-06" db="EMBL/GenBank/DDBJ databases">
        <authorList>
            <person name="Kallberg Y."/>
            <person name="Tangrot J."/>
            <person name="Rosling A."/>
        </authorList>
    </citation>
    <scope>NUCLEOTIDE SEQUENCE</scope>
    <source>
        <strain evidence="10">FL130A</strain>
    </source>
</reference>
<dbReference type="Pfam" id="PF00501">
    <property type="entry name" value="AMP-binding"/>
    <property type="match status" value="1"/>
</dbReference>
<evidence type="ECO:0000256" key="4">
    <source>
        <dbReference type="ARBA" id="ARBA00022832"/>
    </source>
</evidence>
<evidence type="ECO:0000256" key="5">
    <source>
        <dbReference type="ARBA" id="ARBA00022840"/>
    </source>
</evidence>
<name>A0A9N9C3Z5_9GLOM</name>
<dbReference type="AlphaFoldDB" id="A0A9N9C3Z5"/>
<keyword evidence="4 7" id="KW-0276">Fatty acid metabolism</keyword>
<evidence type="ECO:0000313" key="11">
    <source>
        <dbReference type="Proteomes" id="UP000789508"/>
    </source>
</evidence>
<dbReference type="PROSITE" id="PS00455">
    <property type="entry name" value="AMP_BINDING"/>
    <property type="match status" value="1"/>
</dbReference>
<feature type="region of interest" description="Disordered" evidence="8">
    <location>
        <begin position="1"/>
        <end position="23"/>
    </location>
</feature>
<dbReference type="GO" id="GO:0004467">
    <property type="term" value="F:long-chain fatty acid-CoA ligase activity"/>
    <property type="evidence" value="ECO:0007669"/>
    <property type="project" value="UniProtKB-EC"/>
</dbReference>